<feature type="signal peptide" evidence="11">
    <location>
        <begin position="1"/>
        <end position="27"/>
    </location>
</feature>
<dbReference type="InterPro" id="IPR028082">
    <property type="entry name" value="Peripla_BP_I"/>
</dbReference>
<keyword evidence="7" id="KW-0675">Receptor</keyword>
<keyword evidence="6" id="KW-0472">Membrane</keyword>
<sequence length="515" mass="58037">MKQIHRVQNLELVASVLLFNLLIPAASIQTDFNVAGIFEPSAHTNTICEDLDSPAIFAKAVDFVNWLPFKRWITLQAQTRRINSEEGFLLSRYVCDHALKSMISASIGVKKKSIREYIQLVSELKQVPYLELSPSQDYSKDMVVHMHPDPQHLIDFTSLLITSNQKEWDWDNVFIVQEIVVNSYHMHGGSDYTPTFDYIIKLKSKQIIVDCDIASVKGFLNKALERQMLTGIYHYHFLSLDLHALDMEHYSYGGATITWAQIVNAGSVPPSSTVMNYEHYHKLYGTGPNIPKHYFTTHNALIVDSIAILAKAINTSLEEYSGFSTTALDCSANNSVWKNGRLLGQKLKETVEYDGMTGLIEFDSHGQRQNYTLYIMKLQPGGEATNIGNYTPPLPNTSGAVALPTYRQIPLQNATYSSTIRPLIVTTIKIDPFFMLKENHQGDRLVGNNQYEGYIVDLMNKIVDEAALLQIDLSYEFRIVADNEYGSFNEETQEWNGMVKEIVEGTADLAAAPSP</sequence>
<keyword evidence="2" id="KW-0813">Transport</keyword>
<evidence type="ECO:0000259" key="12">
    <source>
        <dbReference type="SMART" id="SM00918"/>
    </source>
</evidence>
<keyword evidence="3" id="KW-0812">Transmembrane</keyword>
<evidence type="ECO:0000256" key="7">
    <source>
        <dbReference type="ARBA" id="ARBA00023170"/>
    </source>
</evidence>
<dbReference type="InterPro" id="IPR015683">
    <property type="entry name" value="Ionotropic_Glu_rcpt"/>
</dbReference>
<dbReference type="SUPFAM" id="SSF53850">
    <property type="entry name" value="Periplasmic binding protein-like II"/>
    <property type="match status" value="1"/>
</dbReference>
<evidence type="ECO:0000256" key="9">
    <source>
        <dbReference type="ARBA" id="ARBA00023286"/>
    </source>
</evidence>
<dbReference type="InterPro" id="IPR019594">
    <property type="entry name" value="Glu/Gly-bd"/>
</dbReference>
<dbReference type="SUPFAM" id="SSF53822">
    <property type="entry name" value="Periplasmic binding protein-like I"/>
    <property type="match status" value="1"/>
</dbReference>
<dbReference type="InterPro" id="IPR001828">
    <property type="entry name" value="ANF_lig-bd_rcpt"/>
</dbReference>
<gene>
    <name evidence="13" type="ORF">EB796_004484</name>
</gene>
<dbReference type="Gene3D" id="3.40.190.10">
    <property type="entry name" value="Periplasmic binding protein-like II"/>
    <property type="match status" value="1"/>
</dbReference>
<evidence type="ECO:0000256" key="1">
    <source>
        <dbReference type="ARBA" id="ARBA00004141"/>
    </source>
</evidence>
<dbReference type="PANTHER" id="PTHR18966">
    <property type="entry name" value="IONOTROPIC GLUTAMATE RECEPTOR"/>
    <property type="match status" value="1"/>
</dbReference>
<evidence type="ECO:0000256" key="10">
    <source>
        <dbReference type="ARBA" id="ARBA00023303"/>
    </source>
</evidence>
<evidence type="ECO:0000256" key="3">
    <source>
        <dbReference type="ARBA" id="ARBA00022692"/>
    </source>
</evidence>
<proteinExistence type="predicted"/>
<dbReference type="Gene3D" id="3.40.50.2300">
    <property type="match status" value="2"/>
</dbReference>
<dbReference type="Pfam" id="PF10613">
    <property type="entry name" value="Lig_chan-Glu_bd"/>
    <property type="match status" value="1"/>
</dbReference>
<feature type="domain" description="Ionotropic glutamate receptor L-glutamate and glycine-binding" evidence="12">
    <location>
        <begin position="432"/>
        <end position="504"/>
    </location>
</feature>
<evidence type="ECO:0000313" key="13">
    <source>
        <dbReference type="EMBL" id="KAF6037205.1"/>
    </source>
</evidence>
<evidence type="ECO:0000256" key="5">
    <source>
        <dbReference type="ARBA" id="ARBA00023065"/>
    </source>
</evidence>
<keyword evidence="4" id="KW-1133">Transmembrane helix</keyword>
<dbReference type="GO" id="GO:0015276">
    <property type="term" value="F:ligand-gated monoatomic ion channel activity"/>
    <property type="evidence" value="ECO:0007669"/>
    <property type="project" value="InterPro"/>
</dbReference>
<keyword evidence="14" id="KW-1185">Reference proteome</keyword>
<name>A0A7J7KG49_BUGNE</name>
<organism evidence="13 14">
    <name type="scientific">Bugula neritina</name>
    <name type="common">Brown bryozoan</name>
    <name type="synonym">Sertularia neritina</name>
    <dbReference type="NCBI Taxonomy" id="10212"/>
    <lineage>
        <taxon>Eukaryota</taxon>
        <taxon>Metazoa</taxon>
        <taxon>Spiralia</taxon>
        <taxon>Lophotrochozoa</taxon>
        <taxon>Bryozoa</taxon>
        <taxon>Gymnolaemata</taxon>
        <taxon>Cheilostomatida</taxon>
        <taxon>Flustrina</taxon>
        <taxon>Buguloidea</taxon>
        <taxon>Bugulidae</taxon>
        <taxon>Bugula</taxon>
    </lineage>
</organism>
<evidence type="ECO:0000256" key="11">
    <source>
        <dbReference type="SAM" id="SignalP"/>
    </source>
</evidence>
<evidence type="ECO:0000256" key="2">
    <source>
        <dbReference type="ARBA" id="ARBA00022448"/>
    </source>
</evidence>
<feature type="chain" id="PRO_5029710026" description="Ionotropic glutamate receptor L-glutamate and glycine-binding domain-containing protein" evidence="11">
    <location>
        <begin position="28"/>
        <end position="515"/>
    </location>
</feature>
<accession>A0A7J7KG49</accession>
<keyword evidence="10" id="KW-0407">Ion channel</keyword>
<dbReference type="Proteomes" id="UP000593567">
    <property type="component" value="Unassembled WGS sequence"/>
</dbReference>
<evidence type="ECO:0000256" key="8">
    <source>
        <dbReference type="ARBA" id="ARBA00023180"/>
    </source>
</evidence>
<keyword evidence="5" id="KW-0406">Ion transport</keyword>
<keyword evidence="9" id="KW-1071">Ligand-gated ion channel</keyword>
<dbReference type="Pfam" id="PF01094">
    <property type="entry name" value="ANF_receptor"/>
    <property type="match status" value="1"/>
</dbReference>
<reference evidence="13" key="1">
    <citation type="submission" date="2020-06" db="EMBL/GenBank/DDBJ databases">
        <title>Draft genome of Bugula neritina, a colonial animal packing powerful symbionts and potential medicines.</title>
        <authorList>
            <person name="Rayko M."/>
        </authorList>
    </citation>
    <scope>NUCLEOTIDE SEQUENCE [LARGE SCALE GENOMIC DNA]</scope>
    <source>
        <strain evidence="13">Kwan_BN1</strain>
    </source>
</reference>
<protein>
    <recommendedName>
        <fullName evidence="12">Ionotropic glutamate receptor L-glutamate and glycine-binding domain-containing protein</fullName>
    </recommendedName>
</protein>
<dbReference type="AlphaFoldDB" id="A0A7J7KG49"/>
<evidence type="ECO:0000256" key="4">
    <source>
        <dbReference type="ARBA" id="ARBA00022989"/>
    </source>
</evidence>
<keyword evidence="11" id="KW-0732">Signal</keyword>
<comment type="subcellular location">
    <subcellularLocation>
        <location evidence="1">Membrane</location>
        <topology evidence="1">Multi-pass membrane protein</topology>
    </subcellularLocation>
</comment>
<evidence type="ECO:0000313" key="14">
    <source>
        <dbReference type="Proteomes" id="UP000593567"/>
    </source>
</evidence>
<comment type="caution">
    <text evidence="13">The sequence shown here is derived from an EMBL/GenBank/DDBJ whole genome shotgun (WGS) entry which is preliminary data.</text>
</comment>
<dbReference type="EMBL" id="VXIV02000606">
    <property type="protein sequence ID" value="KAF6037205.1"/>
    <property type="molecule type" value="Genomic_DNA"/>
</dbReference>
<keyword evidence="8" id="KW-0325">Glycoprotein</keyword>
<dbReference type="GO" id="GO:0016020">
    <property type="term" value="C:membrane"/>
    <property type="evidence" value="ECO:0007669"/>
    <property type="project" value="UniProtKB-SubCell"/>
</dbReference>
<dbReference type="SMART" id="SM00918">
    <property type="entry name" value="Lig_chan-Glu_bd"/>
    <property type="match status" value="1"/>
</dbReference>
<dbReference type="OrthoDB" id="5984008at2759"/>
<evidence type="ECO:0000256" key="6">
    <source>
        <dbReference type="ARBA" id="ARBA00023136"/>
    </source>
</evidence>